<dbReference type="InterPro" id="IPR003016">
    <property type="entry name" value="2-oxoA_DH_lipoyl-BS"/>
</dbReference>
<feature type="domain" description="Lipoyl-binding" evidence="3">
    <location>
        <begin position="7"/>
        <end position="75"/>
    </location>
</feature>
<dbReference type="InterPro" id="IPR011053">
    <property type="entry name" value="Single_hybrid_motif"/>
</dbReference>
<dbReference type="Pfam" id="PF00364">
    <property type="entry name" value="Biotin_lipoyl"/>
    <property type="match status" value="1"/>
</dbReference>
<evidence type="ECO:0000313" key="4">
    <source>
        <dbReference type="EMBL" id="MEU6806357.1"/>
    </source>
</evidence>
<accession>A0ABV3BA82</accession>
<comment type="caution">
    <text evidence="4">The sequence shown here is derived from an EMBL/GenBank/DDBJ whole genome shotgun (WGS) entry which is preliminary data.</text>
</comment>
<proteinExistence type="predicted"/>
<keyword evidence="1" id="KW-0450">Lipoyl</keyword>
<dbReference type="InterPro" id="IPR045257">
    <property type="entry name" value="E2/Pdx1"/>
</dbReference>
<organism evidence="4 5">
    <name type="scientific">Streptomyces neyagawaensis</name>
    <dbReference type="NCBI Taxonomy" id="42238"/>
    <lineage>
        <taxon>Bacteria</taxon>
        <taxon>Bacillati</taxon>
        <taxon>Actinomycetota</taxon>
        <taxon>Actinomycetes</taxon>
        <taxon>Kitasatosporales</taxon>
        <taxon>Streptomycetaceae</taxon>
        <taxon>Streptomyces</taxon>
    </lineage>
</organism>
<dbReference type="PANTHER" id="PTHR23151">
    <property type="entry name" value="DIHYDROLIPOAMIDE ACETYL/SUCCINYL-TRANSFERASE-RELATED"/>
    <property type="match status" value="1"/>
</dbReference>
<feature type="region of interest" description="Disordered" evidence="2">
    <location>
        <begin position="80"/>
        <end position="121"/>
    </location>
</feature>
<feature type="compositionally biased region" description="Basic residues" evidence="2">
    <location>
        <begin position="99"/>
        <end position="108"/>
    </location>
</feature>
<keyword evidence="5" id="KW-1185">Reference proteome</keyword>
<feature type="non-terminal residue" evidence="4">
    <location>
        <position position="121"/>
    </location>
</feature>
<dbReference type="EMBL" id="JBEYXT010000299">
    <property type="protein sequence ID" value="MEU6806357.1"/>
    <property type="molecule type" value="Genomic_DNA"/>
</dbReference>
<evidence type="ECO:0000313" key="5">
    <source>
        <dbReference type="Proteomes" id="UP001551189"/>
    </source>
</evidence>
<evidence type="ECO:0000259" key="3">
    <source>
        <dbReference type="Pfam" id="PF00364"/>
    </source>
</evidence>
<dbReference type="Proteomes" id="UP001551189">
    <property type="component" value="Unassembled WGS sequence"/>
</dbReference>
<dbReference type="Gene3D" id="2.40.50.100">
    <property type="match status" value="1"/>
</dbReference>
<reference evidence="4 5" key="1">
    <citation type="submission" date="2024-06" db="EMBL/GenBank/DDBJ databases">
        <title>The Natural Products Discovery Center: Release of the First 8490 Sequenced Strains for Exploring Actinobacteria Biosynthetic Diversity.</title>
        <authorList>
            <person name="Kalkreuter E."/>
            <person name="Kautsar S.A."/>
            <person name="Yang D."/>
            <person name="Bader C.D."/>
            <person name="Teijaro C.N."/>
            <person name="Fluegel L."/>
            <person name="Davis C.M."/>
            <person name="Simpson J.R."/>
            <person name="Lauterbach L."/>
            <person name="Steele A.D."/>
            <person name="Gui C."/>
            <person name="Meng S."/>
            <person name="Li G."/>
            <person name="Viehrig K."/>
            <person name="Ye F."/>
            <person name="Su P."/>
            <person name="Kiefer A.F."/>
            <person name="Nichols A."/>
            <person name="Cepeda A.J."/>
            <person name="Yan W."/>
            <person name="Fan B."/>
            <person name="Jiang Y."/>
            <person name="Adhikari A."/>
            <person name="Zheng C.-J."/>
            <person name="Schuster L."/>
            <person name="Cowan T.M."/>
            <person name="Smanski M.J."/>
            <person name="Chevrette M.G."/>
            <person name="De Carvalho L.P.S."/>
            <person name="Shen B."/>
        </authorList>
    </citation>
    <scope>NUCLEOTIDE SEQUENCE [LARGE SCALE GENOMIC DNA]</scope>
    <source>
        <strain evidence="4 5">NPDC046851</strain>
    </source>
</reference>
<gene>
    <name evidence="4" type="ORF">ABZ931_36035</name>
</gene>
<dbReference type="SUPFAM" id="SSF51230">
    <property type="entry name" value="Single hybrid motif"/>
    <property type="match status" value="1"/>
</dbReference>
<sequence length="121" mass="12505">MNDVAVEVLLPKIGLTMQEGTIEEWLVPTGAAVAEGDALLRIATDKVDVDVEAEAGGLLHPVVPAGATVPAGALIGWLLAEGEQPPDPAGTPMPAGHGRSPRPRRRPPRSPDAPGRRPGPH</sequence>
<dbReference type="InterPro" id="IPR000089">
    <property type="entry name" value="Biotin_lipoyl"/>
</dbReference>
<evidence type="ECO:0000256" key="2">
    <source>
        <dbReference type="SAM" id="MobiDB-lite"/>
    </source>
</evidence>
<dbReference type="CDD" id="cd06849">
    <property type="entry name" value="lipoyl_domain"/>
    <property type="match status" value="1"/>
</dbReference>
<dbReference type="RefSeq" id="WP_359701937.1">
    <property type="nucleotide sequence ID" value="NZ_JBEYXT010000299.1"/>
</dbReference>
<dbReference type="PANTHER" id="PTHR23151:SF90">
    <property type="entry name" value="DIHYDROLIPOYLLYSINE-RESIDUE ACETYLTRANSFERASE COMPONENT OF PYRUVATE DEHYDROGENASE COMPLEX, MITOCHONDRIAL-RELATED"/>
    <property type="match status" value="1"/>
</dbReference>
<name>A0ABV3BA82_9ACTN</name>
<evidence type="ECO:0000256" key="1">
    <source>
        <dbReference type="ARBA" id="ARBA00022823"/>
    </source>
</evidence>
<dbReference type="PROSITE" id="PS00189">
    <property type="entry name" value="LIPOYL"/>
    <property type="match status" value="1"/>
</dbReference>
<protein>
    <submittedName>
        <fullName evidence="4">Lipoyl domain-containing protein</fullName>
    </submittedName>
</protein>